<comment type="similarity">
    <text evidence="2">Belongs to the GMC oxidoreductase family.</text>
</comment>
<dbReference type="AlphaFoldDB" id="A0A316YQ63"/>
<dbReference type="Proteomes" id="UP000245768">
    <property type="component" value="Unassembled WGS sequence"/>
</dbReference>
<dbReference type="PANTHER" id="PTHR11552">
    <property type="entry name" value="GLUCOSE-METHANOL-CHOLINE GMC OXIDOREDUCTASE"/>
    <property type="match status" value="1"/>
</dbReference>
<feature type="binding site" evidence="7">
    <location>
        <begin position="147"/>
        <end position="150"/>
    </location>
    <ligand>
        <name>FAD</name>
        <dbReference type="ChEBI" id="CHEBI:57692"/>
    </ligand>
</feature>
<feature type="binding site" evidence="7">
    <location>
        <position position="287"/>
    </location>
    <ligand>
        <name>FAD</name>
        <dbReference type="ChEBI" id="CHEBI:57692"/>
    </ligand>
</feature>
<evidence type="ECO:0000256" key="3">
    <source>
        <dbReference type="ARBA" id="ARBA00022630"/>
    </source>
</evidence>
<dbReference type="EMBL" id="KZ819636">
    <property type="protein sequence ID" value="PWN89895.1"/>
    <property type="molecule type" value="Genomic_DNA"/>
</dbReference>
<evidence type="ECO:0000313" key="11">
    <source>
        <dbReference type="Proteomes" id="UP000245768"/>
    </source>
</evidence>
<dbReference type="RefSeq" id="XP_025377093.1">
    <property type="nucleotide sequence ID" value="XM_025518780.1"/>
</dbReference>
<feature type="binding site" evidence="7">
    <location>
        <position position="139"/>
    </location>
    <ligand>
        <name>FAD</name>
        <dbReference type="ChEBI" id="CHEBI:57692"/>
    </ligand>
</feature>
<dbReference type="GO" id="GO:0016614">
    <property type="term" value="F:oxidoreductase activity, acting on CH-OH group of donors"/>
    <property type="evidence" value="ECO:0007669"/>
    <property type="project" value="InterPro"/>
</dbReference>
<dbReference type="Pfam" id="PF05199">
    <property type="entry name" value="GMC_oxred_C"/>
    <property type="match status" value="1"/>
</dbReference>
<accession>A0A316YQ63</accession>
<dbReference type="GO" id="GO:0050660">
    <property type="term" value="F:flavin adenine dinucleotide binding"/>
    <property type="evidence" value="ECO:0007669"/>
    <property type="project" value="InterPro"/>
</dbReference>
<dbReference type="GeneID" id="37040696"/>
<keyword evidence="5" id="KW-0560">Oxidoreductase</keyword>
<comment type="cofactor">
    <cofactor evidence="1 7">
        <name>FAD</name>
        <dbReference type="ChEBI" id="CHEBI:57692"/>
    </cofactor>
</comment>
<dbReference type="STRING" id="215250.A0A316YQ63"/>
<dbReference type="OrthoDB" id="269227at2759"/>
<feature type="signal peptide" evidence="8">
    <location>
        <begin position="1"/>
        <end position="25"/>
    </location>
</feature>
<feature type="domain" description="Glucose-methanol-choline oxidoreductase N-terminal" evidence="9">
    <location>
        <begin position="326"/>
        <end position="340"/>
    </location>
</feature>
<evidence type="ECO:0000256" key="5">
    <source>
        <dbReference type="ARBA" id="ARBA00023002"/>
    </source>
</evidence>
<evidence type="ECO:0000256" key="6">
    <source>
        <dbReference type="PIRSR" id="PIRSR000137-1"/>
    </source>
</evidence>
<evidence type="ECO:0000256" key="7">
    <source>
        <dbReference type="PIRSR" id="PIRSR000137-2"/>
    </source>
</evidence>
<evidence type="ECO:0000256" key="1">
    <source>
        <dbReference type="ARBA" id="ARBA00001974"/>
    </source>
</evidence>
<protein>
    <submittedName>
        <fullName evidence="10">Alcohol oxidase</fullName>
    </submittedName>
</protein>
<keyword evidence="8" id="KW-0732">Signal</keyword>
<dbReference type="InterPro" id="IPR012132">
    <property type="entry name" value="GMC_OxRdtase"/>
</dbReference>
<dbReference type="PIRSF" id="PIRSF000137">
    <property type="entry name" value="Alcohol_oxidase"/>
    <property type="match status" value="1"/>
</dbReference>
<dbReference type="SUPFAM" id="SSF54373">
    <property type="entry name" value="FAD-linked reductases, C-terminal domain"/>
    <property type="match status" value="1"/>
</dbReference>
<reference evidence="10 11" key="1">
    <citation type="journal article" date="2018" name="Mol. Biol. Evol.">
        <title>Broad Genomic Sampling Reveals a Smut Pathogenic Ancestry of the Fungal Clade Ustilaginomycotina.</title>
        <authorList>
            <person name="Kijpornyongpan T."/>
            <person name="Mondo S.J."/>
            <person name="Barry K."/>
            <person name="Sandor L."/>
            <person name="Lee J."/>
            <person name="Lipzen A."/>
            <person name="Pangilinan J."/>
            <person name="LaButti K."/>
            <person name="Hainaut M."/>
            <person name="Henrissat B."/>
            <person name="Grigoriev I.V."/>
            <person name="Spatafora J.W."/>
            <person name="Aime M.C."/>
        </authorList>
    </citation>
    <scope>NUCLEOTIDE SEQUENCE [LARGE SCALE GENOMIC DNA]</scope>
    <source>
        <strain evidence="10 11">MCA 4198</strain>
    </source>
</reference>
<keyword evidence="3" id="KW-0285">Flavoprotein</keyword>
<keyword evidence="11" id="KW-1185">Reference proteome</keyword>
<feature type="chain" id="PRO_5016423764" evidence="8">
    <location>
        <begin position="26"/>
        <end position="640"/>
    </location>
</feature>
<sequence length="640" mass="69655">MRLPVTSLLPLLVVVLLLDVTAVTSTFIPTDSTQQTRGVRLDKRTKRAAKMDAKTFADTEFTHLIVGGGTAGLALAGRLSEVQSYTVGVLEAGPSGVGDPINDIPGMFGANLASKYNWNLTTTTSESGAPAIAWPRGKVLGGSSVLNFLVWDRSASVEYDAWEQLGNPGWNWKNLYKYLKKSEEFHTPSADDAKKLHIQPNAANYGDKGPIQVSYPRYISEQVQRWIPALQSLGIQRNNEPLAGKNVGASVQPSNINPNNSTRSYSTAYVIPHEQRKNLHIVTEATVSKIVLEKSGAEQKATAVEFYVNGQKYTVKTSNQVIVSAGSVHTPQILELSGIGAKSVLDKAGVKQLVDLPGVGENLQDHTYTSAAYEIKEGIATLDSLRNNETFAAQQQKAYQSNQTSILDETVPSIAYLSLKELVGDDKAAQLQSEAKDYVNKSTSTYKYVLEKQLDFLTKYPDTVGQMEMIAIDGYFATSGAPETNKNYVTFLAAQQHLLSRGHVHINSSDVNTAPVISPNYFDAPFDLDISTAGTEYMRKIANSSAYADQYITKEVLPGDVDIKNYTLKTFTTEYHPIGTASMLPRAKGGVVDPSLKVYGTCNVRVVDASVIPIHISAHIQNTVYGVAEYAADIIKGLQK</sequence>
<name>A0A316YQ63_9BASI</name>
<gene>
    <name evidence="10" type="ORF">FA10DRAFT_229216</name>
</gene>
<evidence type="ECO:0000256" key="8">
    <source>
        <dbReference type="SAM" id="SignalP"/>
    </source>
</evidence>
<dbReference type="InterPro" id="IPR000172">
    <property type="entry name" value="GMC_OxRdtase_N"/>
</dbReference>
<evidence type="ECO:0000256" key="4">
    <source>
        <dbReference type="ARBA" id="ARBA00022827"/>
    </source>
</evidence>
<keyword evidence="4 7" id="KW-0274">FAD</keyword>
<dbReference type="Pfam" id="PF00732">
    <property type="entry name" value="GMC_oxred_N"/>
    <property type="match status" value="1"/>
</dbReference>
<dbReference type="InterPro" id="IPR036188">
    <property type="entry name" value="FAD/NAD-bd_sf"/>
</dbReference>
<evidence type="ECO:0000259" key="9">
    <source>
        <dbReference type="PROSITE" id="PS00624"/>
    </source>
</evidence>
<feature type="active site" description="Proton acceptor" evidence="6">
    <location>
        <position position="619"/>
    </location>
</feature>
<organism evidence="10 11">
    <name type="scientific">Acaromyces ingoldii</name>
    <dbReference type="NCBI Taxonomy" id="215250"/>
    <lineage>
        <taxon>Eukaryota</taxon>
        <taxon>Fungi</taxon>
        <taxon>Dikarya</taxon>
        <taxon>Basidiomycota</taxon>
        <taxon>Ustilaginomycotina</taxon>
        <taxon>Exobasidiomycetes</taxon>
        <taxon>Exobasidiales</taxon>
        <taxon>Cryptobasidiaceae</taxon>
        <taxon>Acaromyces</taxon>
    </lineage>
</organism>
<feature type="active site" description="Proton donor" evidence="6">
    <location>
        <position position="576"/>
    </location>
</feature>
<dbReference type="InterPro" id="IPR007867">
    <property type="entry name" value="GMC_OxRtase_C"/>
</dbReference>
<dbReference type="Gene3D" id="3.50.50.60">
    <property type="entry name" value="FAD/NAD(P)-binding domain"/>
    <property type="match status" value="1"/>
</dbReference>
<dbReference type="Gene3D" id="3.30.560.10">
    <property type="entry name" value="Glucose Oxidase, domain 3"/>
    <property type="match status" value="1"/>
</dbReference>
<evidence type="ECO:0000256" key="2">
    <source>
        <dbReference type="ARBA" id="ARBA00010790"/>
    </source>
</evidence>
<dbReference type="PANTHER" id="PTHR11552:SF201">
    <property type="entry name" value="GLUCOSE-METHANOL-CHOLINE OXIDOREDUCTASE N-TERMINAL DOMAIN-CONTAINING PROTEIN"/>
    <property type="match status" value="1"/>
</dbReference>
<evidence type="ECO:0000313" key="10">
    <source>
        <dbReference type="EMBL" id="PWN89895.1"/>
    </source>
</evidence>
<proteinExistence type="inferred from homology"/>
<dbReference type="InParanoid" id="A0A316YQ63"/>
<dbReference type="SUPFAM" id="SSF51905">
    <property type="entry name" value="FAD/NAD(P)-binding domain"/>
    <property type="match status" value="1"/>
</dbReference>
<dbReference type="PROSITE" id="PS00624">
    <property type="entry name" value="GMC_OXRED_2"/>
    <property type="match status" value="1"/>
</dbReference>